<keyword evidence="2" id="KW-1185">Reference proteome</keyword>
<dbReference type="Gene3D" id="3.40.190.10">
    <property type="entry name" value="Periplasmic binding protein-like II"/>
    <property type="match status" value="2"/>
</dbReference>
<gene>
    <name evidence="1" type="ORF">HED55_15545</name>
</gene>
<dbReference type="Proteomes" id="UP000704467">
    <property type="component" value="Unassembled WGS sequence"/>
</dbReference>
<organism evidence="1 2">
    <name type="scientific">Brucella haematophila</name>
    <dbReference type="NCBI Taxonomy" id="419474"/>
    <lineage>
        <taxon>Bacteria</taxon>
        <taxon>Pseudomonadati</taxon>
        <taxon>Pseudomonadota</taxon>
        <taxon>Alphaproteobacteria</taxon>
        <taxon>Hyphomicrobiales</taxon>
        <taxon>Brucellaceae</taxon>
        <taxon>Brucella/Ochrobactrum group</taxon>
        <taxon>Brucella</taxon>
    </lineage>
</organism>
<dbReference type="EMBL" id="JAAVLN010000002">
    <property type="protein sequence ID" value="NKC04144.1"/>
    <property type="molecule type" value="Genomic_DNA"/>
</dbReference>
<evidence type="ECO:0000313" key="2">
    <source>
        <dbReference type="Proteomes" id="UP000704467"/>
    </source>
</evidence>
<reference evidence="1 2" key="1">
    <citation type="submission" date="2020-03" db="EMBL/GenBank/DDBJ databases">
        <title>Whole genome sequencing of clinical and environmental type strains of Ochrobactrum.</title>
        <authorList>
            <person name="Dharne M."/>
        </authorList>
    </citation>
    <scope>NUCLEOTIDE SEQUENCE [LARGE SCALE GENOMIC DNA]</scope>
    <source>
        <strain evidence="1 2">CIP 109452</strain>
    </source>
</reference>
<protein>
    <submittedName>
        <fullName evidence="1">Uncharacterized protein</fullName>
    </submittedName>
</protein>
<dbReference type="RefSeq" id="WP_171058662.1">
    <property type="nucleotide sequence ID" value="NZ_JBHEEQ010000008.1"/>
</dbReference>
<accession>A0ABX1DMI8</accession>
<evidence type="ECO:0000313" key="1">
    <source>
        <dbReference type="EMBL" id="NKC04144.1"/>
    </source>
</evidence>
<comment type="caution">
    <text evidence="1">The sequence shown here is derived from an EMBL/GenBank/DDBJ whole genome shotgun (WGS) entry which is preliminary data.</text>
</comment>
<name>A0ABX1DMI8_9HYPH</name>
<dbReference type="SUPFAM" id="SSF53850">
    <property type="entry name" value="Periplasmic binding protein-like II"/>
    <property type="match status" value="1"/>
</dbReference>
<proteinExistence type="predicted"/>
<sequence length="58" mass="6261">MSITPKREEVIAFSSPYAAAINSFAVMDDSDLADLPEGGKPLNVASILLFRPRLPTAR</sequence>